<name>A0AAE6WSQ5_9GAMM</name>
<feature type="transmembrane region" description="Helical" evidence="1">
    <location>
        <begin position="127"/>
        <end position="145"/>
    </location>
</feature>
<dbReference type="AlphaFoldDB" id="A0AAE6WSQ5"/>
<accession>A0AAE6WSQ5</accession>
<reference evidence="2 3" key="1">
    <citation type="submission" date="2019-09" db="EMBL/GenBank/DDBJ databases">
        <title>Non-baumannii Acinetobacter spp. carrying blaNDM-1 isolated in China.</title>
        <authorList>
            <person name="Cui C."/>
            <person name="Chen C."/>
            <person name="Sun J."/>
            <person name="Liu Y."/>
        </authorList>
    </citation>
    <scope>NUCLEOTIDE SEQUENCE [LARGE SCALE GENOMIC DNA]</scope>
    <source>
        <strain evidence="2 3">HZE23-1</strain>
    </source>
</reference>
<sequence length="146" mass="16121">MQDPIEYLTEDQLVHIVVLLEEDKKTEAIQYIVQNTPLDQQQALEVIAAIVMEHDAALQVQTQGARFSDDVTINPQLKTEALTDSIAVSIPASATQDHATRPPIPESTQELQEKVAEPVTAKNGPHLIWIIAGIIILILLIIWMVG</sequence>
<organism evidence="2 3">
    <name type="scientific">Acinetobacter schindleri</name>
    <dbReference type="NCBI Taxonomy" id="108981"/>
    <lineage>
        <taxon>Bacteria</taxon>
        <taxon>Pseudomonadati</taxon>
        <taxon>Pseudomonadota</taxon>
        <taxon>Gammaproteobacteria</taxon>
        <taxon>Moraxellales</taxon>
        <taxon>Moraxellaceae</taxon>
        <taxon>Acinetobacter</taxon>
    </lineage>
</organism>
<dbReference type="Proteomes" id="UP000503505">
    <property type="component" value="Chromosome"/>
</dbReference>
<keyword evidence="1" id="KW-0812">Transmembrane</keyword>
<evidence type="ECO:0000256" key="1">
    <source>
        <dbReference type="SAM" id="Phobius"/>
    </source>
</evidence>
<keyword evidence="1" id="KW-0472">Membrane</keyword>
<dbReference type="RefSeq" id="WP_163170919.1">
    <property type="nucleotide sequence ID" value="NZ_CP044463.1"/>
</dbReference>
<gene>
    <name evidence="2" type="ORF">FSC10_03165</name>
</gene>
<evidence type="ECO:0000313" key="2">
    <source>
        <dbReference type="EMBL" id="QIC66420.1"/>
    </source>
</evidence>
<evidence type="ECO:0000313" key="3">
    <source>
        <dbReference type="Proteomes" id="UP000503505"/>
    </source>
</evidence>
<proteinExistence type="predicted"/>
<protein>
    <submittedName>
        <fullName evidence="2">Uncharacterized protein</fullName>
    </submittedName>
</protein>
<keyword evidence="1" id="KW-1133">Transmembrane helix</keyword>
<dbReference type="EMBL" id="CP044463">
    <property type="protein sequence ID" value="QIC66420.1"/>
    <property type="molecule type" value="Genomic_DNA"/>
</dbReference>